<feature type="compositionally biased region" description="Polar residues" evidence="1">
    <location>
        <begin position="9"/>
        <end position="31"/>
    </location>
</feature>
<dbReference type="Proteomes" id="UP001318860">
    <property type="component" value="Unassembled WGS sequence"/>
</dbReference>
<reference evidence="2 3" key="1">
    <citation type="journal article" date="2021" name="Comput. Struct. Biotechnol. J.">
        <title>De novo genome assembly of the potent medicinal plant Rehmannia glutinosa using nanopore technology.</title>
        <authorList>
            <person name="Ma L."/>
            <person name="Dong C."/>
            <person name="Song C."/>
            <person name="Wang X."/>
            <person name="Zheng X."/>
            <person name="Niu Y."/>
            <person name="Chen S."/>
            <person name="Feng W."/>
        </authorList>
    </citation>
    <scope>NUCLEOTIDE SEQUENCE [LARGE SCALE GENOMIC DNA]</scope>
    <source>
        <strain evidence="2">DH-2019</strain>
    </source>
</reference>
<feature type="region of interest" description="Disordered" evidence="1">
    <location>
        <begin position="183"/>
        <end position="226"/>
    </location>
</feature>
<sequence>METQKKNDAPNTQTPKKNNESQPTRISSPSLRVSEESLEDEDPIVQMNSSDLEKLIAEASKNFLTEYLRKGKAPATPTTKEVPPKNTREEASPHEAPPKKHREIEEEEVASKNIQGNAEKELPRRPPGGINEISEQIEQVTKKLDELRRRGAVTSALQKRGSPFCQEILEEVQLEGRDHLRSDLEVDPQEEELLGERGGRGVDNHPDPDPPGGMTLKEITYPEEGS</sequence>
<accession>A0ABR0VW27</accession>
<feature type="compositionally biased region" description="Basic and acidic residues" evidence="1">
    <location>
        <begin position="82"/>
        <end position="104"/>
    </location>
</feature>
<evidence type="ECO:0000313" key="3">
    <source>
        <dbReference type="Proteomes" id="UP001318860"/>
    </source>
</evidence>
<feature type="region of interest" description="Disordered" evidence="1">
    <location>
        <begin position="68"/>
        <end position="132"/>
    </location>
</feature>
<comment type="caution">
    <text evidence="2">The sequence shown here is derived from an EMBL/GenBank/DDBJ whole genome shotgun (WGS) entry which is preliminary data.</text>
</comment>
<proteinExistence type="predicted"/>
<keyword evidence="3" id="KW-1185">Reference proteome</keyword>
<feature type="compositionally biased region" description="Basic and acidic residues" evidence="1">
    <location>
        <begin position="194"/>
        <end position="208"/>
    </location>
</feature>
<evidence type="ECO:0000256" key="1">
    <source>
        <dbReference type="SAM" id="MobiDB-lite"/>
    </source>
</evidence>
<organism evidence="2 3">
    <name type="scientific">Rehmannia glutinosa</name>
    <name type="common">Chinese foxglove</name>
    <dbReference type="NCBI Taxonomy" id="99300"/>
    <lineage>
        <taxon>Eukaryota</taxon>
        <taxon>Viridiplantae</taxon>
        <taxon>Streptophyta</taxon>
        <taxon>Embryophyta</taxon>
        <taxon>Tracheophyta</taxon>
        <taxon>Spermatophyta</taxon>
        <taxon>Magnoliopsida</taxon>
        <taxon>eudicotyledons</taxon>
        <taxon>Gunneridae</taxon>
        <taxon>Pentapetalae</taxon>
        <taxon>asterids</taxon>
        <taxon>lamiids</taxon>
        <taxon>Lamiales</taxon>
        <taxon>Orobanchaceae</taxon>
        <taxon>Rehmannieae</taxon>
        <taxon>Rehmannia</taxon>
    </lineage>
</organism>
<evidence type="ECO:0000313" key="2">
    <source>
        <dbReference type="EMBL" id="KAK6138864.1"/>
    </source>
</evidence>
<feature type="region of interest" description="Disordered" evidence="1">
    <location>
        <begin position="1"/>
        <end position="46"/>
    </location>
</feature>
<protein>
    <submittedName>
        <fullName evidence="2">Uncharacterized protein</fullName>
    </submittedName>
</protein>
<dbReference type="EMBL" id="JABTTQ020000594">
    <property type="protein sequence ID" value="KAK6138864.1"/>
    <property type="molecule type" value="Genomic_DNA"/>
</dbReference>
<gene>
    <name evidence="2" type="ORF">DH2020_027392</name>
</gene>
<name>A0ABR0VW27_REHGL</name>